<keyword evidence="4" id="KW-1185">Reference proteome</keyword>
<comment type="caution">
    <text evidence="3">The sequence shown here is derived from an EMBL/GenBank/DDBJ whole genome shotgun (WGS) entry which is preliminary data.</text>
</comment>
<dbReference type="EMBL" id="JAUQTA010000001">
    <property type="protein sequence ID" value="MDO7867253.1"/>
    <property type="molecule type" value="Genomic_DNA"/>
</dbReference>
<dbReference type="PANTHER" id="PTHR33371:SF19">
    <property type="entry name" value="MCE-FAMILY PROTEIN MCE4A"/>
    <property type="match status" value="1"/>
</dbReference>
<dbReference type="RefSeq" id="WP_305026658.1">
    <property type="nucleotide sequence ID" value="NZ_JAUQTA010000001.1"/>
</dbReference>
<reference evidence="3 4" key="1">
    <citation type="submission" date="2023-07" db="EMBL/GenBank/DDBJ databases">
        <title>Nocardioides sp. nov WY-20 isolated from soil.</title>
        <authorList>
            <person name="Liu B."/>
            <person name="Wan Y."/>
        </authorList>
    </citation>
    <scope>NUCLEOTIDE SEQUENCE [LARGE SCALE GENOMIC DNA]</scope>
    <source>
        <strain evidence="3 4">WY-20</strain>
    </source>
</reference>
<evidence type="ECO:0000259" key="2">
    <source>
        <dbReference type="Pfam" id="PF11887"/>
    </source>
</evidence>
<dbReference type="Pfam" id="PF02470">
    <property type="entry name" value="MlaD"/>
    <property type="match status" value="1"/>
</dbReference>
<accession>A0ABT9AZ71</accession>
<dbReference type="Proteomes" id="UP001233314">
    <property type="component" value="Unassembled WGS sequence"/>
</dbReference>
<organism evidence="3 4">
    <name type="scientific">Nocardioides jiangxiensis</name>
    <dbReference type="NCBI Taxonomy" id="3064524"/>
    <lineage>
        <taxon>Bacteria</taxon>
        <taxon>Bacillati</taxon>
        <taxon>Actinomycetota</taxon>
        <taxon>Actinomycetes</taxon>
        <taxon>Propionibacteriales</taxon>
        <taxon>Nocardioidaceae</taxon>
        <taxon>Nocardioides</taxon>
    </lineage>
</organism>
<evidence type="ECO:0000259" key="1">
    <source>
        <dbReference type="Pfam" id="PF02470"/>
    </source>
</evidence>
<dbReference type="InterPro" id="IPR052336">
    <property type="entry name" value="MlaD_Phospholipid_Transporter"/>
</dbReference>
<protein>
    <submittedName>
        <fullName evidence="3">MCE family protein</fullName>
    </submittedName>
</protein>
<dbReference type="InterPro" id="IPR003399">
    <property type="entry name" value="Mce/MlaD"/>
</dbReference>
<evidence type="ECO:0000313" key="4">
    <source>
        <dbReference type="Proteomes" id="UP001233314"/>
    </source>
</evidence>
<dbReference type="InterPro" id="IPR024516">
    <property type="entry name" value="Mce_C"/>
</dbReference>
<proteinExistence type="predicted"/>
<dbReference type="PANTHER" id="PTHR33371">
    <property type="entry name" value="INTERMEMBRANE PHOSPHOLIPID TRANSPORT SYSTEM BINDING PROTEIN MLAD-RELATED"/>
    <property type="match status" value="1"/>
</dbReference>
<name>A0ABT9AZ71_9ACTN</name>
<evidence type="ECO:0000313" key="3">
    <source>
        <dbReference type="EMBL" id="MDO7867253.1"/>
    </source>
</evidence>
<feature type="domain" description="Mammalian cell entry C-terminal" evidence="2">
    <location>
        <begin position="127"/>
        <end position="342"/>
    </location>
</feature>
<gene>
    <name evidence="3" type="ORF">Q5722_02620</name>
</gene>
<feature type="domain" description="Mce/MlaD" evidence="1">
    <location>
        <begin position="44"/>
        <end position="118"/>
    </location>
</feature>
<dbReference type="Pfam" id="PF11887">
    <property type="entry name" value="Mce4_CUP1"/>
    <property type="match status" value="1"/>
</dbReference>
<sequence>MRFMKNGEPTETYFLLHGLALLLVLVAAGTAGLSLRGSLRDVARVHVRMANIGGGVTAGSDVKARGLVVGTVDSVSGRPGDITLDVSIDDAALRRIPSSVVARVLPASVFGTSFLDLNVDTARPAPALASGDTIRQDLSAPTLELQRALDSIDQLVSALGPADLSVVLHALAASLDGKGKQLGTSIDQLDHLLSVINPRMPLFRDDVRLLRINMSTVRRLAPDLITTLDNTADIARGVVRHQKELHALLIAAIQLVDDSDHLLDATETRYARAILESAGVVDAVYDNRRGVSEQSRALNRLMHQVLSITDGGPIRLDIRLVDPGAFHYYTSRDCPRYGSSAGSNCPGN</sequence>